<name>A0A8B7Z1J0_ACAPL</name>
<evidence type="ECO:0000256" key="12">
    <source>
        <dbReference type="ARBA" id="ARBA00023014"/>
    </source>
</evidence>
<dbReference type="Pfam" id="PF06733">
    <property type="entry name" value="DEAD_2"/>
    <property type="match status" value="1"/>
</dbReference>
<dbReference type="SMART" id="SM00491">
    <property type="entry name" value="HELICc2"/>
    <property type="match status" value="1"/>
</dbReference>
<dbReference type="GO" id="GO:0043139">
    <property type="term" value="F:5'-3' DNA helicase activity"/>
    <property type="evidence" value="ECO:0007669"/>
    <property type="project" value="UniProtKB-EC"/>
</dbReference>
<dbReference type="OrthoDB" id="19182at2759"/>
<dbReference type="GeneID" id="110983595"/>
<dbReference type="Proteomes" id="UP000694845">
    <property type="component" value="Unplaced"/>
</dbReference>
<dbReference type="GO" id="GO:0003677">
    <property type="term" value="F:DNA binding"/>
    <property type="evidence" value="ECO:0007669"/>
    <property type="project" value="InterPro"/>
</dbReference>
<dbReference type="NCBIfam" id="TIGR00604">
    <property type="entry name" value="rad3"/>
    <property type="match status" value="1"/>
</dbReference>
<dbReference type="SMART" id="SM00487">
    <property type="entry name" value="DEXDc"/>
    <property type="match status" value="1"/>
</dbReference>
<feature type="compositionally biased region" description="Pro residues" evidence="19">
    <location>
        <begin position="960"/>
        <end position="974"/>
    </location>
</feature>
<dbReference type="KEGG" id="aplc:110983595"/>
<dbReference type="Gene3D" id="1.10.275.40">
    <property type="match status" value="1"/>
</dbReference>
<feature type="region of interest" description="Disordered" evidence="19">
    <location>
        <begin position="1384"/>
        <end position="1438"/>
    </location>
</feature>
<keyword evidence="14" id="KW-0413">Isomerase</keyword>
<feature type="region of interest" description="Disordered" evidence="19">
    <location>
        <begin position="1305"/>
        <end position="1347"/>
    </location>
</feature>
<organism evidence="21 22">
    <name type="scientific">Acanthaster planci</name>
    <name type="common">Crown-of-thorns starfish</name>
    <dbReference type="NCBI Taxonomy" id="133434"/>
    <lineage>
        <taxon>Eukaryota</taxon>
        <taxon>Metazoa</taxon>
        <taxon>Echinodermata</taxon>
        <taxon>Eleutherozoa</taxon>
        <taxon>Asterozoa</taxon>
        <taxon>Asteroidea</taxon>
        <taxon>Valvatacea</taxon>
        <taxon>Valvatida</taxon>
        <taxon>Acanthasteridae</taxon>
        <taxon>Acanthaster</taxon>
    </lineage>
</organism>
<evidence type="ECO:0000256" key="14">
    <source>
        <dbReference type="ARBA" id="ARBA00023235"/>
    </source>
</evidence>
<keyword evidence="4" id="KW-0004">4Fe-4S</keyword>
<comment type="cofactor">
    <cofactor evidence="1">
        <name>[4Fe-4S] cluster</name>
        <dbReference type="ChEBI" id="CHEBI:49883"/>
    </cofactor>
</comment>
<evidence type="ECO:0000256" key="9">
    <source>
        <dbReference type="ARBA" id="ARBA00022806"/>
    </source>
</evidence>
<evidence type="ECO:0000313" key="21">
    <source>
        <dbReference type="Proteomes" id="UP000694845"/>
    </source>
</evidence>
<accession>A0A8B7Z1J0</accession>
<evidence type="ECO:0000256" key="15">
    <source>
        <dbReference type="ARBA" id="ARBA00023242"/>
    </source>
</evidence>
<dbReference type="GO" id="GO:0016818">
    <property type="term" value="F:hydrolase activity, acting on acid anhydrides, in phosphorus-containing anhydrides"/>
    <property type="evidence" value="ECO:0007669"/>
    <property type="project" value="InterPro"/>
</dbReference>
<dbReference type="PANTHER" id="PTHR11472:SF47">
    <property type="entry name" value="FANCONI ANEMIA GROUP J PROTEIN"/>
    <property type="match status" value="1"/>
</dbReference>
<evidence type="ECO:0000256" key="17">
    <source>
        <dbReference type="ARBA" id="ARBA00048954"/>
    </source>
</evidence>
<reference evidence="22" key="1">
    <citation type="submission" date="2025-08" db="UniProtKB">
        <authorList>
            <consortium name="RefSeq"/>
        </authorList>
    </citation>
    <scope>IDENTIFICATION</scope>
</reference>
<dbReference type="InterPro" id="IPR027417">
    <property type="entry name" value="P-loop_NTPase"/>
</dbReference>
<dbReference type="InterPro" id="IPR014013">
    <property type="entry name" value="Helic_SF1/SF2_ATP-bd_DinG/Rad3"/>
</dbReference>
<dbReference type="GO" id="GO:0051539">
    <property type="term" value="F:4 iron, 4 sulfur cluster binding"/>
    <property type="evidence" value="ECO:0007669"/>
    <property type="project" value="UniProtKB-KW"/>
</dbReference>
<keyword evidence="12" id="KW-0411">Iron-sulfur</keyword>
<evidence type="ECO:0000256" key="13">
    <source>
        <dbReference type="ARBA" id="ARBA00023204"/>
    </source>
</evidence>
<evidence type="ECO:0000256" key="10">
    <source>
        <dbReference type="ARBA" id="ARBA00022840"/>
    </source>
</evidence>
<feature type="region of interest" description="Disordered" evidence="19">
    <location>
        <begin position="1229"/>
        <end position="1284"/>
    </location>
</feature>
<evidence type="ECO:0000256" key="1">
    <source>
        <dbReference type="ARBA" id="ARBA00001966"/>
    </source>
</evidence>
<evidence type="ECO:0000256" key="5">
    <source>
        <dbReference type="ARBA" id="ARBA00022723"/>
    </source>
</evidence>
<sequence>MTNPTIVGVTLQSLQLHPVTMATGGVGVVQGTSYTIGGVKVDFPCKAYPTQLSMMSMIIKGIERHQNCLLESPTGSGKSLALLCSCLAWQQNEYKKRNEEDLEAASCEQNDCQASFVCTCDCSKTSPQQPGKPCIETSPLNENGTAPSAAHSRGSSGTCQPSLAPSGSGCNQEENSRSLKIEVADGDDADFQPSKKRFRTSGTTGGTCKKSKGAKGVVFDDPSDDDSPEAKTHPHTKAHWQMKLNGESVGQVSAQSPCSCPCHSSKVKDPDEKQTEAYKRKKIPKIYFGTRTHKQIAQIVRELGRTAYKDVPMCILGSREYTCVHPDVSRSFNKNDGCKELLDGRNGLSCRYYNGAHKIKTQWQLRDRGLTEAWDIEELVSLGKKIKACPYFAVRSLKDEADIVFCPYNYLVDPMIRMTMDINLKNQIVILDEAHNIEDSARDAASCSVTADQMEETVAELDSHIKHQWREFHCRVMHTVSAALLDWVKSHSTNLTQRDFERALHVWSGAQIVNDVLTGLGITKDTLGTFQHHLAAVVEEAEPMKKEQENGVTLSSGAAMTLKGLFLMFGFLFKDEMKYTKDFKVAIVRTVAKTSRFQKTDNRWISKRRSSDQSWTVTLNFWCLNPAVAFSDFGEEVRSIILTSGTLSPMSSFQSELGVAFPIQLEANHVVHTSQVWVGTVAVGTNGGSLNASYKNAETYSFQDEIGLLLLQVCQVIPYGVLCFLPSYGMLNKLSQRWKNTGLWDQLGQVKVVMSEARGADKVNFDEHLREFYEVIKDCEKTDIENQSVTGAVFLAVCRGKVSEGMDFADNNARAVMTIGIPFPSIKDTQVELKRQYNDQYSTSRGLLTGSEWYEIQAYRAINQALGRCIRHKRDWGALILVDDRFGRNPKKYITGLSKWVRGKVVHHTHARGAVVSLKEFAKARQLSPCPQLPSLSLCASPSPSQSISAVVTPISQEPPAVPLTPAPPTPTPAQPLDHGDNGMSNVLKVMALHAQQSQNLTTPNLATPNLATPNLATPTPMKFFSSAATPSTPFAFGSGTLATEMPNPTLTSMSSSAFLPTQGVNTSQKLVPSSQYLTGPNNTVITLQHSPAVTPTPLQGQLVEDVDKSGKKVIEHLLNQMPVSNLLQKAPPVTIVVSSTASAVFTPSVASTLATKGDIPTKSNQAERLGSRRFTIPLPGDDSVKENIRDFENCNKSNQENLIAPSLQSENVPLQNEERCFSPESVVPHGVTDVRTPRGRLDFGEGVSDLPSGRGVDNEEVDPSKVVSPTEDQPCHMEPSSADPVHQMEAYREEYDATPLLFDSDDDCVEEKSPCPKVTNRGPQNVHSGSAKGEHETDFKENSDDFSATQPLKQDIQMANQKSLDANLPTPYSKVIANCSHNSSKKEDVSVNTRQRDLKGGGTRSRGQMSLRRSSRRRKRSQEAQSQVDEAGPGGRDFLDDITPAGRTQTQEAGASLCRCGLFCATCNCCFTENVDEVSLVSEAETVKGYSYLAGQAKLTDSRMRKLGREGGRFCQCQEAVRSGEGQRNLSWADAGLYRVSANGLRNVSTQMENSLGSLRDFALNAHWSEKDQCCYQPITCTVCHTKRNVTPAVIGCKLVAVGQRHDNRFSLGQVWLFPKDVTHCQRFTPKE</sequence>
<dbReference type="InterPro" id="IPR010614">
    <property type="entry name" value="RAD3-like_helicase_DEAD"/>
</dbReference>
<dbReference type="InterPro" id="IPR014001">
    <property type="entry name" value="Helicase_ATP-bd"/>
</dbReference>
<keyword evidence="10" id="KW-0067">ATP-binding</keyword>
<dbReference type="CDD" id="cd18788">
    <property type="entry name" value="SF2_C_XPD"/>
    <property type="match status" value="1"/>
</dbReference>
<keyword evidence="7" id="KW-0227">DNA damage</keyword>
<keyword evidence="5" id="KW-0479">Metal-binding</keyword>
<dbReference type="OMA" id="NESDCEL"/>
<protein>
    <recommendedName>
        <fullName evidence="16">DNA 5'-3' helicase</fullName>
        <ecNumber evidence="16">5.6.2.3</ecNumber>
    </recommendedName>
    <alternativeName>
        <fullName evidence="18">DNA 5'-3' helicase FANCJ</fullName>
    </alternativeName>
</protein>
<dbReference type="SMART" id="SM00488">
    <property type="entry name" value="DEXDc2"/>
    <property type="match status" value="1"/>
</dbReference>
<keyword evidence="13" id="KW-0234">DNA repair</keyword>
<dbReference type="GO" id="GO:0005524">
    <property type="term" value="F:ATP binding"/>
    <property type="evidence" value="ECO:0007669"/>
    <property type="project" value="UniProtKB-KW"/>
</dbReference>
<keyword evidence="11" id="KW-0408">Iron</keyword>
<evidence type="ECO:0000256" key="7">
    <source>
        <dbReference type="ARBA" id="ARBA00022763"/>
    </source>
</evidence>
<dbReference type="GO" id="GO:0005634">
    <property type="term" value="C:nucleus"/>
    <property type="evidence" value="ECO:0007669"/>
    <property type="project" value="UniProtKB-SubCell"/>
</dbReference>
<evidence type="ECO:0000256" key="3">
    <source>
        <dbReference type="ARBA" id="ARBA00008792"/>
    </source>
</evidence>
<dbReference type="InterPro" id="IPR006555">
    <property type="entry name" value="ATP-dep_Helicase_C"/>
</dbReference>
<dbReference type="InterPro" id="IPR013020">
    <property type="entry name" value="Rad3/Chl1-like"/>
</dbReference>
<dbReference type="SUPFAM" id="SSF52540">
    <property type="entry name" value="P-loop containing nucleoside triphosphate hydrolases"/>
    <property type="match status" value="2"/>
</dbReference>
<evidence type="ECO:0000313" key="22">
    <source>
        <dbReference type="RefSeq" id="XP_022098645.1"/>
    </source>
</evidence>
<evidence type="ECO:0000256" key="11">
    <source>
        <dbReference type="ARBA" id="ARBA00023004"/>
    </source>
</evidence>
<keyword evidence="9" id="KW-0347">Helicase</keyword>
<dbReference type="GO" id="GO:1990918">
    <property type="term" value="P:double-strand break repair involved in meiotic recombination"/>
    <property type="evidence" value="ECO:0007669"/>
    <property type="project" value="TreeGrafter"/>
</dbReference>
<comment type="similarity">
    <text evidence="3">Belongs to the DEAD box helicase family. DEAH subfamily.</text>
</comment>
<evidence type="ECO:0000256" key="8">
    <source>
        <dbReference type="ARBA" id="ARBA00022801"/>
    </source>
</evidence>
<feature type="region of interest" description="Disordered" evidence="19">
    <location>
        <begin position="125"/>
        <end position="236"/>
    </location>
</feature>
<feature type="compositionally biased region" description="Basic and acidic residues" evidence="19">
    <location>
        <begin position="174"/>
        <end position="183"/>
    </location>
</feature>
<dbReference type="FunFam" id="3.40.50.300:FF:000731">
    <property type="entry name" value="Fanconi anemia group J protein homolog"/>
    <property type="match status" value="1"/>
</dbReference>
<keyword evidence="6" id="KW-0547">Nucleotide-binding</keyword>
<feature type="compositionally biased region" description="Basic and acidic residues" evidence="19">
    <location>
        <begin position="1385"/>
        <end position="1400"/>
    </location>
</feature>
<feature type="domain" description="Helicase ATP-binding" evidence="20">
    <location>
        <begin position="37"/>
        <end position="483"/>
    </location>
</feature>
<evidence type="ECO:0000259" key="20">
    <source>
        <dbReference type="PROSITE" id="PS51193"/>
    </source>
</evidence>
<evidence type="ECO:0000256" key="2">
    <source>
        <dbReference type="ARBA" id="ARBA00004123"/>
    </source>
</evidence>
<evidence type="ECO:0000256" key="4">
    <source>
        <dbReference type="ARBA" id="ARBA00022485"/>
    </source>
</evidence>
<gene>
    <name evidence="22" type="primary">LOC110983595</name>
</gene>
<keyword evidence="15" id="KW-0539">Nucleus</keyword>
<dbReference type="RefSeq" id="XP_022098645.1">
    <property type="nucleotide sequence ID" value="XM_022242953.1"/>
</dbReference>
<dbReference type="PROSITE" id="PS51193">
    <property type="entry name" value="HELICASE_ATP_BIND_2"/>
    <property type="match status" value="1"/>
</dbReference>
<keyword evidence="21" id="KW-1185">Reference proteome</keyword>
<proteinExistence type="inferred from homology"/>
<dbReference type="PANTHER" id="PTHR11472">
    <property type="entry name" value="DNA REPAIR DEAD HELICASE RAD3/XP-D SUBFAMILY MEMBER"/>
    <property type="match status" value="1"/>
</dbReference>
<evidence type="ECO:0000256" key="16">
    <source>
        <dbReference type="ARBA" id="ARBA00044969"/>
    </source>
</evidence>
<dbReference type="InterPro" id="IPR045028">
    <property type="entry name" value="DinG/Rad3-like"/>
</dbReference>
<comment type="subcellular location">
    <subcellularLocation>
        <location evidence="2">Nucleus</location>
    </subcellularLocation>
</comment>
<dbReference type="Gene3D" id="3.40.50.300">
    <property type="entry name" value="P-loop containing nucleotide triphosphate hydrolases"/>
    <property type="match status" value="4"/>
</dbReference>
<keyword evidence="8" id="KW-0378">Hydrolase</keyword>
<feature type="compositionally biased region" description="Polar residues" evidence="19">
    <location>
        <begin position="153"/>
        <end position="173"/>
    </location>
</feature>
<dbReference type="InterPro" id="IPR006554">
    <property type="entry name" value="Helicase-like_DEXD_c2"/>
</dbReference>
<evidence type="ECO:0000256" key="19">
    <source>
        <dbReference type="SAM" id="MobiDB-lite"/>
    </source>
</evidence>
<evidence type="ECO:0000256" key="6">
    <source>
        <dbReference type="ARBA" id="ARBA00022741"/>
    </source>
</evidence>
<dbReference type="GO" id="GO:0006289">
    <property type="term" value="P:nucleotide-excision repair"/>
    <property type="evidence" value="ECO:0007669"/>
    <property type="project" value="TreeGrafter"/>
</dbReference>
<dbReference type="GO" id="GO:0046872">
    <property type="term" value="F:metal ion binding"/>
    <property type="evidence" value="ECO:0007669"/>
    <property type="project" value="UniProtKB-KW"/>
</dbReference>
<comment type="catalytic activity">
    <reaction evidence="17">
        <text>ATP + H2O = ADP + phosphate + H(+)</text>
        <dbReference type="Rhea" id="RHEA:13065"/>
        <dbReference type="ChEBI" id="CHEBI:15377"/>
        <dbReference type="ChEBI" id="CHEBI:15378"/>
        <dbReference type="ChEBI" id="CHEBI:30616"/>
        <dbReference type="ChEBI" id="CHEBI:43474"/>
        <dbReference type="ChEBI" id="CHEBI:456216"/>
        <dbReference type="EC" id="5.6.2.3"/>
    </reaction>
</comment>
<dbReference type="EC" id="5.6.2.3" evidence="16"/>
<feature type="region of interest" description="Disordered" evidence="19">
    <location>
        <begin position="957"/>
        <end position="984"/>
    </location>
</feature>
<dbReference type="Pfam" id="PF13307">
    <property type="entry name" value="Helicase_C_2"/>
    <property type="match status" value="1"/>
</dbReference>
<evidence type="ECO:0000256" key="18">
    <source>
        <dbReference type="ARBA" id="ARBA00082714"/>
    </source>
</evidence>
<feature type="compositionally biased region" description="Basic and acidic residues" evidence="19">
    <location>
        <begin position="1333"/>
        <end position="1344"/>
    </location>
</feature>